<name>A0A452Y909_AEGTS</name>
<dbReference type="AlphaFoldDB" id="A0A452Y909"/>
<keyword evidence="3" id="KW-1185">Reference proteome</keyword>
<proteinExistence type="predicted"/>
<reference evidence="3" key="2">
    <citation type="journal article" date="2017" name="Nat. Plants">
        <title>The Aegilops tauschii genome reveals multiple impacts of transposons.</title>
        <authorList>
            <person name="Zhao G."/>
            <person name="Zou C."/>
            <person name="Li K."/>
            <person name="Wang K."/>
            <person name="Li T."/>
            <person name="Gao L."/>
            <person name="Zhang X."/>
            <person name="Wang H."/>
            <person name="Yang Z."/>
            <person name="Liu X."/>
            <person name="Jiang W."/>
            <person name="Mao L."/>
            <person name="Kong X."/>
            <person name="Jiao Y."/>
            <person name="Jia J."/>
        </authorList>
    </citation>
    <scope>NUCLEOTIDE SEQUENCE [LARGE SCALE GENOMIC DNA]</scope>
    <source>
        <strain evidence="3">cv. AL8/78</strain>
    </source>
</reference>
<evidence type="ECO:0000256" key="1">
    <source>
        <dbReference type="SAM" id="MobiDB-lite"/>
    </source>
</evidence>
<feature type="compositionally biased region" description="Low complexity" evidence="1">
    <location>
        <begin position="7"/>
        <end position="21"/>
    </location>
</feature>
<reference evidence="3" key="1">
    <citation type="journal article" date="2014" name="Science">
        <title>Ancient hybridizations among the ancestral genomes of bread wheat.</title>
        <authorList>
            <consortium name="International Wheat Genome Sequencing Consortium,"/>
            <person name="Marcussen T."/>
            <person name="Sandve S.R."/>
            <person name="Heier L."/>
            <person name="Spannagl M."/>
            <person name="Pfeifer M."/>
            <person name="Jakobsen K.S."/>
            <person name="Wulff B.B."/>
            <person name="Steuernagel B."/>
            <person name="Mayer K.F."/>
            <person name="Olsen O.A."/>
        </authorList>
    </citation>
    <scope>NUCLEOTIDE SEQUENCE [LARGE SCALE GENOMIC DNA]</scope>
    <source>
        <strain evidence="3">cv. AL8/78</strain>
    </source>
</reference>
<dbReference type="Proteomes" id="UP000015105">
    <property type="component" value="Chromosome 1D"/>
</dbReference>
<reference evidence="2" key="4">
    <citation type="submission" date="2019-03" db="UniProtKB">
        <authorList>
            <consortium name="EnsemblPlants"/>
        </authorList>
    </citation>
    <scope>IDENTIFICATION</scope>
</reference>
<evidence type="ECO:0000313" key="2">
    <source>
        <dbReference type="EnsemblPlants" id="AET1Gv20340500.1"/>
    </source>
</evidence>
<protein>
    <submittedName>
        <fullName evidence="2">Uncharacterized protein</fullName>
    </submittedName>
</protein>
<evidence type="ECO:0000313" key="3">
    <source>
        <dbReference type="Proteomes" id="UP000015105"/>
    </source>
</evidence>
<accession>A0A452Y909</accession>
<feature type="region of interest" description="Disordered" evidence="1">
    <location>
        <begin position="1"/>
        <end position="21"/>
    </location>
</feature>
<sequence length="124" mass="12982">PTSLHMPSDPTLSPSPRLLPSEADPAAALITVNTAAYPSPASTQPRPGLLLHSPAPCRSIRFPYPRRLRQREGGHGFGAPPHAWIWVPPCASLPDLDAAALARAGSGRHDRGLVEEGGQSLGCG</sequence>
<organism evidence="2 3">
    <name type="scientific">Aegilops tauschii subsp. strangulata</name>
    <name type="common">Goatgrass</name>
    <dbReference type="NCBI Taxonomy" id="200361"/>
    <lineage>
        <taxon>Eukaryota</taxon>
        <taxon>Viridiplantae</taxon>
        <taxon>Streptophyta</taxon>
        <taxon>Embryophyta</taxon>
        <taxon>Tracheophyta</taxon>
        <taxon>Spermatophyta</taxon>
        <taxon>Magnoliopsida</taxon>
        <taxon>Liliopsida</taxon>
        <taxon>Poales</taxon>
        <taxon>Poaceae</taxon>
        <taxon>BOP clade</taxon>
        <taxon>Pooideae</taxon>
        <taxon>Triticodae</taxon>
        <taxon>Triticeae</taxon>
        <taxon>Triticinae</taxon>
        <taxon>Aegilops</taxon>
    </lineage>
</organism>
<dbReference type="EnsemblPlants" id="AET1Gv20340500.1">
    <property type="protein sequence ID" value="AET1Gv20340500.1"/>
    <property type="gene ID" value="AET1Gv20340500"/>
</dbReference>
<feature type="region of interest" description="Disordered" evidence="1">
    <location>
        <begin position="104"/>
        <end position="124"/>
    </location>
</feature>
<reference evidence="2" key="3">
    <citation type="journal article" date="2017" name="Nature">
        <title>Genome sequence of the progenitor of the wheat D genome Aegilops tauschii.</title>
        <authorList>
            <person name="Luo M.C."/>
            <person name="Gu Y.Q."/>
            <person name="Puiu D."/>
            <person name="Wang H."/>
            <person name="Twardziok S.O."/>
            <person name="Deal K.R."/>
            <person name="Huo N."/>
            <person name="Zhu T."/>
            <person name="Wang L."/>
            <person name="Wang Y."/>
            <person name="McGuire P.E."/>
            <person name="Liu S."/>
            <person name="Long H."/>
            <person name="Ramasamy R.K."/>
            <person name="Rodriguez J.C."/>
            <person name="Van S.L."/>
            <person name="Yuan L."/>
            <person name="Wang Z."/>
            <person name="Xia Z."/>
            <person name="Xiao L."/>
            <person name="Anderson O.D."/>
            <person name="Ouyang S."/>
            <person name="Liang Y."/>
            <person name="Zimin A.V."/>
            <person name="Pertea G."/>
            <person name="Qi P."/>
            <person name="Bennetzen J.L."/>
            <person name="Dai X."/>
            <person name="Dawson M.W."/>
            <person name="Muller H.G."/>
            <person name="Kugler K."/>
            <person name="Rivarola-Duarte L."/>
            <person name="Spannagl M."/>
            <person name="Mayer K.F.X."/>
            <person name="Lu F.H."/>
            <person name="Bevan M.W."/>
            <person name="Leroy P."/>
            <person name="Li P."/>
            <person name="You F.M."/>
            <person name="Sun Q."/>
            <person name="Liu Z."/>
            <person name="Lyons E."/>
            <person name="Wicker T."/>
            <person name="Salzberg S.L."/>
            <person name="Devos K.M."/>
            <person name="Dvorak J."/>
        </authorList>
    </citation>
    <scope>NUCLEOTIDE SEQUENCE [LARGE SCALE GENOMIC DNA]</scope>
    <source>
        <strain evidence="2">cv. AL8/78</strain>
    </source>
</reference>
<reference evidence="2" key="5">
    <citation type="journal article" date="2021" name="G3 (Bethesda)">
        <title>Aegilops tauschii genome assembly Aet v5.0 features greater sequence contiguity and improved annotation.</title>
        <authorList>
            <person name="Wang L."/>
            <person name="Zhu T."/>
            <person name="Rodriguez J.C."/>
            <person name="Deal K.R."/>
            <person name="Dubcovsky J."/>
            <person name="McGuire P.E."/>
            <person name="Lux T."/>
            <person name="Spannagl M."/>
            <person name="Mayer K.F.X."/>
            <person name="Baldrich P."/>
            <person name="Meyers B.C."/>
            <person name="Huo N."/>
            <person name="Gu Y.Q."/>
            <person name="Zhou H."/>
            <person name="Devos K.M."/>
            <person name="Bennetzen J.L."/>
            <person name="Unver T."/>
            <person name="Budak H."/>
            <person name="Gulick P.J."/>
            <person name="Galiba G."/>
            <person name="Kalapos B."/>
            <person name="Nelson D.R."/>
            <person name="Li P."/>
            <person name="You F.M."/>
            <person name="Luo M.C."/>
            <person name="Dvorak J."/>
        </authorList>
    </citation>
    <scope>NUCLEOTIDE SEQUENCE [LARGE SCALE GENOMIC DNA]</scope>
    <source>
        <strain evidence="2">cv. AL8/78</strain>
    </source>
</reference>
<dbReference type="Gramene" id="AET1Gv20340500.1">
    <property type="protein sequence ID" value="AET1Gv20340500.1"/>
    <property type="gene ID" value="AET1Gv20340500"/>
</dbReference>